<gene>
    <name evidence="2" type="ORF">BPOR_0353g00050</name>
</gene>
<reference evidence="2 3" key="1">
    <citation type="submission" date="2017-12" db="EMBL/GenBank/DDBJ databases">
        <title>Comparative genomics of Botrytis spp.</title>
        <authorList>
            <person name="Valero-Jimenez C.A."/>
            <person name="Tapia P."/>
            <person name="Veloso J."/>
            <person name="Silva-Moreno E."/>
            <person name="Staats M."/>
            <person name="Valdes J.H."/>
            <person name="Van Kan J.A.L."/>
        </authorList>
    </citation>
    <scope>NUCLEOTIDE SEQUENCE [LARGE SCALE GENOMIC DNA]</scope>
    <source>
        <strain evidence="2 3">MUCL3349</strain>
    </source>
</reference>
<evidence type="ECO:0000313" key="3">
    <source>
        <dbReference type="Proteomes" id="UP000297280"/>
    </source>
</evidence>
<comment type="caution">
    <text evidence="2">The sequence shown here is derived from an EMBL/GenBank/DDBJ whole genome shotgun (WGS) entry which is preliminary data.</text>
</comment>
<feature type="transmembrane region" description="Helical" evidence="1">
    <location>
        <begin position="12"/>
        <end position="34"/>
    </location>
</feature>
<protein>
    <submittedName>
        <fullName evidence="2">Uncharacterized protein</fullName>
    </submittedName>
</protein>
<accession>A0A4Z1KIJ5</accession>
<sequence>MHRMLMKRVIHGQCLGNFWFVLSMATILPVQLFMDENYAPSSLRQPCVDRKGAKMRKMPEIDGDIIGESTRYFGHECVVAVIRNSSVPLNIDNENLY</sequence>
<dbReference type="Proteomes" id="UP000297280">
    <property type="component" value="Unassembled WGS sequence"/>
</dbReference>
<keyword evidence="1" id="KW-1133">Transmembrane helix</keyword>
<keyword evidence="1" id="KW-0812">Transmembrane</keyword>
<dbReference type="EMBL" id="PQXO01000352">
    <property type="protein sequence ID" value="TGO85901.1"/>
    <property type="molecule type" value="Genomic_DNA"/>
</dbReference>
<evidence type="ECO:0000256" key="1">
    <source>
        <dbReference type="SAM" id="Phobius"/>
    </source>
</evidence>
<keyword evidence="1" id="KW-0472">Membrane</keyword>
<keyword evidence="3" id="KW-1185">Reference proteome</keyword>
<proteinExistence type="predicted"/>
<evidence type="ECO:0000313" key="2">
    <source>
        <dbReference type="EMBL" id="TGO85901.1"/>
    </source>
</evidence>
<dbReference type="AlphaFoldDB" id="A0A4Z1KIJ5"/>
<organism evidence="2 3">
    <name type="scientific">Botrytis porri</name>
    <dbReference type="NCBI Taxonomy" id="87229"/>
    <lineage>
        <taxon>Eukaryota</taxon>
        <taxon>Fungi</taxon>
        <taxon>Dikarya</taxon>
        <taxon>Ascomycota</taxon>
        <taxon>Pezizomycotina</taxon>
        <taxon>Leotiomycetes</taxon>
        <taxon>Helotiales</taxon>
        <taxon>Sclerotiniaceae</taxon>
        <taxon>Botrytis</taxon>
    </lineage>
</organism>
<name>A0A4Z1KIJ5_9HELO</name>